<sequence>MANPGVDVPQLRPEDIATLEALRSKLMPLVYNIDVLHGRLRSQMDLMSWPEVQKSTTALNTQINNVQKLLSDPKYTQILASYHAFPIPPFNTEPPRDGLVDSVLRKRLDPAEQTWVDERLRKVSELYAVPESWGVDVALPGNAAGKEGDDVDDEEEDDDNDFPKRVKGTLNTAQMESMWDDGPSLAYEGFAKLKDGPSRPGEEDDDDDDDEEDDEEGEDEEMEDVLDKGKAEGAVPEATPMPLGAMLKFMSTGETGL</sequence>
<keyword evidence="1" id="KW-0804">Transcription</keyword>
<keyword evidence="1" id="KW-0805">Transcription regulation</keyword>
<comment type="function">
    <text evidence="1">Component of the Mediator complex, a coactivator involved in the regulated transcription of nearly all RNA polymerase II-dependent genes. Mediator functions as a bridge to convey information from gene-specific regulatory proteins to the basal RNA polymerase II transcription machinery. Mediator is recruited to promoters by direct interactions with regulatory proteins and serves as a scaffold for the assembly of a functional preinitiation complex with RNA polymerase II and the general transcription factors.</text>
</comment>
<feature type="compositionally biased region" description="Basic and acidic residues" evidence="2">
    <location>
        <begin position="191"/>
        <end position="201"/>
    </location>
</feature>
<accession>A0A6A5X3P8</accession>
<name>A0A6A5X3P8_9PLEO</name>
<evidence type="ECO:0000256" key="1">
    <source>
        <dbReference type="RuleBase" id="RU364144"/>
    </source>
</evidence>
<feature type="region of interest" description="Disordered" evidence="2">
    <location>
        <begin position="137"/>
        <end position="257"/>
    </location>
</feature>
<evidence type="ECO:0000256" key="2">
    <source>
        <dbReference type="SAM" id="MobiDB-lite"/>
    </source>
</evidence>
<feature type="compositionally biased region" description="Acidic residues" evidence="2">
    <location>
        <begin position="202"/>
        <end position="224"/>
    </location>
</feature>
<dbReference type="GO" id="GO:0006357">
    <property type="term" value="P:regulation of transcription by RNA polymerase II"/>
    <property type="evidence" value="ECO:0007669"/>
    <property type="project" value="InterPro"/>
</dbReference>
<comment type="subunit">
    <text evidence="1">Component of the Mediator complex.</text>
</comment>
<keyword evidence="1" id="KW-0010">Activator</keyword>
<evidence type="ECO:0000313" key="3">
    <source>
        <dbReference type="EMBL" id="KAF2007527.1"/>
    </source>
</evidence>
<dbReference type="EMBL" id="ML977557">
    <property type="protein sequence ID" value="KAF2007527.1"/>
    <property type="molecule type" value="Genomic_DNA"/>
</dbReference>
<feature type="compositionally biased region" description="Acidic residues" evidence="2">
    <location>
        <begin position="149"/>
        <end position="160"/>
    </location>
</feature>
<dbReference type="InterPro" id="IPR019364">
    <property type="entry name" value="Mediatior_Med8_fun/met"/>
</dbReference>
<keyword evidence="1" id="KW-0539">Nucleus</keyword>
<protein>
    <recommendedName>
        <fullName evidence="1">Mediator of RNA polymerase II transcription subunit 8</fullName>
    </recommendedName>
    <alternativeName>
        <fullName evidence="1">Mediator complex subunit 8</fullName>
    </alternativeName>
</protein>
<gene>
    <name evidence="1" type="primary">MED8</name>
    <name evidence="3" type="ORF">P154DRAFT_517217</name>
</gene>
<keyword evidence="4" id="KW-1185">Reference proteome</keyword>
<dbReference type="OrthoDB" id="5329317at2759"/>
<dbReference type="Proteomes" id="UP000799779">
    <property type="component" value="Unassembled WGS sequence"/>
</dbReference>
<reference evidence="3" key="1">
    <citation type="journal article" date="2020" name="Stud. Mycol.">
        <title>101 Dothideomycetes genomes: a test case for predicting lifestyles and emergence of pathogens.</title>
        <authorList>
            <person name="Haridas S."/>
            <person name="Albert R."/>
            <person name="Binder M."/>
            <person name="Bloem J."/>
            <person name="Labutti K."/>
            <person name="Salamov A."/>
            <person name="Andreopoulos B."/>
            <person name="Baker S."/>
            <person name="Barry K."/>
            <person name="Bills G."/>
            <person name="Bluhm B."/>
            <person name="Cannon C."/>
            <person name="Castanera R."/>
            <person name="Culley D."/>
            <person name="Daum C."/>
            <person name="Ezra D."/>
            <person name="Gonzalez J."/>
            <person name="Henrissat B."/>
            <person name="Kuo A."/>
            <person name="Liang C."/>
            <person name="Lipzen A."/>
            <person name="Lutzoni F."/>
            <person name="Magnuson J."/>
            <person name="Mondo S."/>
            <person name="Nolan M."/>
            <person name="Ohm R."/>
            <person name="Pangilinan J."/>
            <person name="Park H.-J."/>
            <person name="Ramirez L."/>
            <person name="Alfaro M."/>
            <person name="Sun H."/>
            <person name="Tritt A."/>
            <person name="Yoshinaga Y."/>
            <person name="Zwiers L.-H."/>
            <person name="Turgeon B."/>
            <person name="Goodwin S."/>
            <person name="Spatafora J."/>
            <person name="Crous P."/>
            <person name="Grigoriev I."/>
        </authorList>
    </citation>
    <scope>NUCLEOTIDE SEQUENCE</scope>
    <source>
        <strain evidence="3">CBS 123094</strain>
    </source>
</reference>
<organism evidence="3 4">
    <name type="scientific">Amniculicola lignicola CBS 123094</name>
    <dbReference type="NCBI Taxonomy" id="1392246"/>
    <lineage>
        <taxon>Eukaryota</taxon>
        <taxon>Fungi</taxon>
        <taxon>Dikarya</taxon>
        <taxon>Ascomycota</taxon>
        <taxon>Pezizomycotina</taxon>
        <taxon>Dothideomycetes</taxon>
        <taxon>Pleosporomycetidae</taxon>
        <taxon>Pleosporales</taxon>
        <taxon>Amniculicolaceae</taxon>
        <taxon>Amniculicola</taxon>
    </lineage>
</organism>
<proteinExistence type="inferred from homology"/>
<comment type="similarity">
    <text evidence="1">Belongs to the Mediator complex subunit 8 family.</text>
</comment>
<dbReference type="AlphaFoldDB" id="A0A6A5X3P8"/>
<dbReference type="GO" id="GO:0016592">
    <property type="term" value="C:mediator complex"/>
    <property type="evidence" value="ECO:0007669"/>
    <property type="project" value="InterPro"/>
</dbReference>
<dbReference type="Gene3D" id="1.20.58.1710">
    <property type="match status" value="1"/>
</dbReference>
<comment type="subcellular location">
    <subcellularLocation>
        <location evidence="1">Nucleus</location>
    </subcellularLocation>
</comment>
<dbReference type="GO" id="GO:0003712">
    <property type="term" value="F:transcription coregulator activity"/>
    <property type="evidence" value="ECO:0007669"/>
    <property type="project" value="InterPro"/>
</dbReference>
<evidence type="ECO:0000313" key="4">
    <source>
        <dbReference type="Proteomes" id="UP000799779"/>
    </source>
</evidence>
<dbReference type="Pfam" id="PF10232">
    <property type="entry name" value="Med8"/>
    <property type="match status" value="1"/>
</dbReference>